<dbReference type="EMBL" id="LCTW02000319">
    <property type="protein sequence ID" value="KXX74797.1"/>
    <property type="molecule type" value="Genomic_DNA"/>
</dbReference>
<dbReference type="Proteomes" id="UP000078237">
    <property type="component" value="Unassembled WGS sequence"/>
</dbReference>
<feature type="compositionally biased region" description="Basic residues" evidence="1">
    <location>
        <begin position="95"/>
        <end position="104"/>
    </location>
</feature>
<reference evidence="2 3" key="1">
    <citation type="journal article" date="2016" name="Genome Announc.">
        <title>Genome Sequence of Madurella mycetomatis mm55, Isolated from a Human Mycetoma Case in Sudan.</title>
        <authorList>
            <person name="Smit S."/>
            <person name="Derks M.F."/>
            <person name="Bervoets S."/>
            <person name="Fahal A."/>
            <person name="van Leeuwen W."/>
            <person name="van Belkum A."/>
            <person name="van de Sande W.W."/>
        </authorList>
    </citation>
    <scope>NUCLEOTIDE SEQUENCE [LARGE SCALE GENOMIC DNA]</scope>
    <source>
        <strain evidence="3">mm55</strain>
    </source>
</reference>
<dbReference type="STRING" id="100816.A0A175VTE6"/>
<feature type="compositionally biased region" description="Basic and acidic residues" evidence="1">
    <location>
        <begin position="64"/>
        <end position="81"/>
    </location>
</feature>
<evidence type="ECO:0000256" key="1">
    <source>
        <dbReference type="SAM" id="MobiDB-lite"/>
    </source>
</evidence>
<protein>
    <submittedName>
        <fullName evidence="2">Uncharacterized protein</fullName>
    </submittedName>
</protein>
<feature type="region of interest" description="Disordered" evidence="1">
    <location>
        <begin position="1"/>
        <end position="122"/>
    </location>
</feature>
<accession>A0A175VTE6</accession>
<proteinExistence type="predicted"/>
<dbReference type="VEuPathDB" id="FungiDB:MMYC01_207712"/>
<dbReference type="AlphaFoldDB" id="A0A175VTE6"/>
<feature type="compositionally biased region" description="Basic and acidic residues" evidence="1">
    <location>
        <begin position="15"/>
        <end position="28"/>
    </location>
</feature>
<organism evidence="2 3">
    <name type="scientific">Madurella mycetomatis</name>
    <dbReference type="NCBI Taxonomy" id="100816"/>
    <lineage>
        <taxon>Eukaryota</taxon>
        <taxon>Fungi</taxon>
        <taxon>Dikarya</taxon>
        <taxon>Ascomycota</taxon>
        <taxon>Pezizomycotina</taxon>
        <taxon>Sordariomycetes</taxon>
        <taxon>Sordariomycetidae</taxon>
        <taxon>Sordariales</taxon>
        <taxon>Sordariales incertae sedis</taxon>
        <taxon>Madurella</taxon>
    </lineage>
</organism>
<gene>
    <name evidence="2" type="ORF">MMYC01_207712</name>
</gene>
<comment type="caution">
    <text evidence="2">The sequence shown here is derived from an EMBL/GenBank/DDBJ whole genome shotgun (WGS) entry which is preliminary data.</text>
</comment>
<evidence type="ECO:0000313" key="3">
    <source>
        <dbReference type="Proteomes" id="UP000078237"/>
    </source>
</evidence>
<keyword evidence="3" id="KW-1185">Reference proteome</keyword>
<feature type="compositionally biased region" description="Basic residues" evidence="1">
    <location>
        <begin position="1"/>
        <end position="14"/>
    </location>
</feature>
<evidence type="ECO:0000313" key="2">
    <source>
        <dbReference type="EMBL" id="KXX74797.1"/>
    </source>
</evidence>
<sequence length="204" mass="23084">MSDHHRGRRPRRYSHHDDRRYYDNYEHPPRRRSLSRKAIDKLQDAMGSLGLGDGSESSSSTRQRSRDYDWDYPRDRYSDLRRRSHRRPYSSSPSRRSRRSRRHSVASSGTRRTASRSRSRWGRGIEAAVDAAAIEAFRLRNEPGPWMGAKAGRVATAAVGAGLIGAVTEKRREESGKSKIGSLGSAVGGLVLNRIVNGPRDELR</sequence>
<name>A0A175VTE6_9PEZI</name>